<dbReference type="HOGENOM" id="CLU_1035340_0_0_1"/>
<evidence type="ECO:0000313" key="2">
    <source>
        <dbReference type="Proteomes" id="UP000000305"/>
    </source>
</evidence>
<name>E9HPH1_DAPPU</name>
<gene>
    <name evidence="1" type="ORF">DAPPUDRAFT_116467</name>
</gene>
<accession>E9HPH1</accession>
<keyword evidence="2" id="KW-1185">Reference proteome</keyword>
<reference evidence="1 2" key="1">
    <citation type="journal article" date="2011" name="Science">
        <title>The ecoresponsive genome of Daphnia pulex.</title>
        <authorList>
            <person name="Colbourne J.K."/>
            <person name="Pfrender M.E."/>
            <person name="Gilbert D."/>
            <person name="Thomas W.K."/>
            <person name="Tucker A."/>
            <person name="Oakley T.H."/>
            <person name="Tokishita S."/>
            <person name="Aerts A."/>
            <person name="Arnold G.J."/>
            <person name="Basu M.K."/>
            <person name="Bauer D.J."/>
            <person name="Caceres C.E."/>
            <person name="Carmel L."/>
            <person name="Casola C."/>
            <person name="Choi J.H."/>
            <person name="Detter J.C."/>
            <person name="Dong Q."/>
            <person name="Dusheyko S."/>
            <person name="Eads B.D."/>
            <person name="Frohlich T."/>
            <person name="Geiler-Samerotte K.A."/>
            <person name="Gerlach D."/>
            <person name="Hatcher P."/>
            <person name="Jogdeo S."/>
            <person name="Krijgsveld J."/>
            <person name="Kriventseva E.V."/>
            <person name="Kultz D."/>
            <person name="Laforsch C."/>
            <person name="Lindquist E."/>
            <person name="Lopez J."/>
            <person name="Manak J.R."/>
            <person name="Muller J."/>
            <person name="Pangilinan J."/>
            <person name="Patwardhan R.P."/>
            <person name="Pitluck S."/>
            <person name="Pritham E.J."/>
            <person name="Rechtsteiner A."/>
            <person name="Rho M."/>
            <person name="Rogozin I.B."/>
            <person name="Sakarya O."/>
            <person name="Salamov A."/>
            <person name="Schaack S."/>
            <person name="Shapiro H."/>
            <person name="Shiga Y."/>
            <person name="Skalitzky C."/>
            <person name="Smith Z."/>
            <person name="Souvorov A."/>
            <person name="Sung W."/>
            <person name="Tang Z."/>
            <person name="Tsuchiya D."/>
            <person name="Tu H."/>
            <person name="Vos H."/>
            <person name="Wang M."/>
            <person name="Wolf Y.I."/>
            <person name="Yamagata H."/>
            <person name="Yamada T."/>
            <person name="Ye Y."/>
            <person name="Shaw J.R."/>
            <person name="Andrews J."/>
            <person name="Crease T.J."/>
            <person name="Tang H."/>
            <person name="Lucas S.M."/>
            <person name="Robertson H.M."/>
            <person name="Bork P."/>
            <person name="Koonin E.V."/>
            <person name="Zdobnov E.M."/>
            <person name="Grigoriev I.V."/>
            <person name="Lynch M."/>
            <person name="Boore J.L."/>
        </authorList>
    </citation>
    <scope>NUCLEOTIDE SEQUENCE [LARGE SCALE GENOMIC DNA]</scope>
</reference>
<dbReference type="InParanoid" id="E9HPH1"/>
<dbReference type="KEGG" id="dpx:DAPPUDRAFT_116467"/>
<dbReference type="EMBL" id="GL732706">
    <property type="protein sequence ID" value="EFX66364.1"/>
    <property type="molecule type" value="Genomic_DNA"/>
</dbReference>
<evidence type="ECO:0000313" key="1">
    <source>
        <dbReference type="EMBL" id="EFX66364.1"/>
    </source>
</evidence>
<protein>
    <submittedName>
        <fullName evidence="1">Uncharacterized protein</fullName>
    </submittedName>
</protein>
<dbReference type="Proteomes" id="UP000000305">
    <property type="component" value="Unassembled WGS sequence"/>
</dbReference>
<sequence length="269" mass="29586">MTVTTVAEFRMQFMAAEKAKAGQLDFGGNKPIWSGAFRLLENAQKWRAQGIAVQQLLLLAHKPTDLIPHLEKVGGRSDMSTPKKTHLASSVDDDENFVSSISRSLKKRLSEKDAATSLIQTEKDAAIANLELEFSELKRKLLEKAEPYLNRHLLVKKVPIDCEETKIKNLHNHFNERESVTAAINNHQEKAYKYNGHVLVLELREALVDPGFADRPVVTVSGGGPDIRRSGAFQGCDPFPTRPLYGVGRQGGSVARHGGAAGAAIGRRN</sequence>
<dbReference type="AlphaFoldDB" id="E9HPH1"/>
<organism evidence="1 2">
    <name type="scientific">Daphnia pulex</name>
    <name type="common">Water flea</name>
    <dbReference type="NCBI Taxonomy" id="6669"/>
    <lineage>
        <taxon>Eukaryota</taxon>
        <taxon>Metazoa</taxon>
        <taxon>Ecdysozoa</taxon>
        <taxon>Arthropoda</taxon>
        <taxon>Crustacea</taxon>
        <taxon>Branchiopoda</taxon>
        <taxon>Diplostraca</taxon>
        <taxon>Cladocera</taxon>
        <taxon>Anomopoda</taxon>
        <taxon>Daphniidae</taxon>
        <taxon>Daphnia</taxon>
    </lineage>
</organism>
<proteinExistence type="predicted"/>